<dbReference type="PANTHER" id="PTHR43531:SF7">
    <property type="entry name" value="AEROTAXIS RECEPTOR"/>
    <property type="match status" value="1"/>
</dbReference>
<dbReference type="SUPFAM" id="SSF55785">
    <property type="entry name" value="PYP-like sensor domain (PAS domain)"/>
    <property type="match status" value="1"/>
</dbReference>
<dbReference type="RefSeq" id="WP_212686917.1">
    <property type="nucleotide sequence ID" value="NZ_JAGSPN010000003.1"/>
</dbReference>
<accession>A0A941DIU8</accession>
<keyword evidence="10" id="KW-0807">Transducer</keyword>
<comment type="caution">
    <text evidence="13">The sequence shown here is derived from an EMBL/GenBank/DDBJ whole genome shotgun (WGS) entry which is preliminary data.</text>
</comment>
<comment type="subcellular location">
    <subcellularLocation>
        <location evidence="1">Cell inner membrane</location>
        <topology evidence="1">Multi-pass membrane protein</topology>
    </subcellularLocation>
</comment>
<dbReference type="FunFam" id="1.10.287.950:FF:000001">
    <property type="entry name" value="Methyl-accepting chemotaxis sensory transducer"/>
    <property type="match status" value="1"/>
</dbReference>
<dbReference type="Proteomes" id="UP000680067">
    <property type="component" value="Unassembled WGS sequence"/>
</dbReference>
<dbReference type="Gene3D" id="1.10.287.950">
    <property type="entry name" value="Methyl-accepting chemotaxis protein"/>
    <property type="match status" value="1"/>
</dbReference>
<dbReference type="PROSITE" id="PS50111">
    <property type="entry name" value="CHEMOTAXIS_TRANSDUC_2"/>
    <property type="match status" value="1"/>
</dbReference>
<dbReference type="AlphaFoldDB" id="A0A941DIU8"/>
<keyword evidence="8 11" id="KW-0472">Membrane</keyword>
<evidence type="ECO:0000256" key="9">
    <source>
        <dbReference type="ARBA" id="ARBA00029447"/>
    </source>
</evidence>
<evidence type="ECO:0000313" key="13">
    <source>
        <dbReference type="EMBL" id="MBR7781558.1"/>
    </source>
</evidence>
<evidence type="ECO:0000313" key="14">
    <source>
        <dbReference type="Proteomes" id="UP000680067"/>
    </source>
</evidence>
<keyword evidence="2" id="KW-1003">Cell membrane</keyword>
<keyword evidence="14" id="KW-1185">Reference proteome</keyword>
<evidence type="ECO:0000256" key="10">
    <source>
        <dbReference type="PROSITE-ProRule" id="PRU00284"/>
    </source>
</evidence>
<dbReference type="GO" id="GO:0052131">
    <property type="term" value="P:positive aerotaxis"/>
    <property type="evidence" value="ECO:0007669"/>
    <property type="project" value="UniProtKB-ARBA"/>
</dbReference>
<dbReference type="GO" id="GO:0007165">
    <property type="term" value="P:signal transduction"/>
    <property type="evidence" value="ECO:0007669"/>
    <property type="project" value="UniProtKB-KW"/>
</dbReference>
<evidence type="ECO:0000256" key="8">
    <source>
        <dbReference type="ARBA" id="ARBA00023136"/>
    </source>
</evidence>
<dbReference type="Pfam" id="PF00015">
    <property type="entry name" value="MCPsignal"/>
    <property type="match status" value="1"/>
</dbReference>
<evidence type="ECO:0000256" key="11">
    <source>
        <dbReference type="SAM" id="Phobius"/>
    </source>
</evidence>
<dbReference type="InterPro" id="IPR004089">
    <property type="entry name" value="MCPsignal_dom"/>
</dbReference>
<dbReference type="CDD" id="cd00130">
    <property type="entry name" value="PAS"/>
    <property type="match status" value="1"/>
</dbReference>
<dbReference type="SMART" id="SM00283">
    <property type="entry name" value="MA"/>
    <property type="match status" value="1"/>
</dbReference>
<dbReference type="CDD" id="cd11386">
    <property type="entry name" value="MCP_signal"/>
    <property type="match status" value="1"/>
</dbReference>
<keyword evidence="7 11" id="KW-1133">Transmembrane helix</keyword>
<proteinExistence type="inferred from homology"/>
<feature type="transmembrane region" description="Helical" evidence="11">
    <location>
        <begin position="171"/>
        <end position="190"/>
    </location>
</feature>
<dbReference type="Gene3D" id="3.30.450.20">
    <property type="entry name" value="PAS domain"/>
    <property type="match status" value="1"/>
</dbReference>
<protein>
    <submittedName>
        <fullName evidence="13">PAS domain-containing protein</fullName>
    </submittedName>
</protein>
<gene>
    <name evidence="13" type="ORF">KDM89_05375</name>
</gene>
<organism evidence="13 14">
    <name type="scientific">Undibacterium luofuense</name>
    <dbReference type="NCBI Taxonomy" id="2828733"/>
    <lineage>
        <taxon>Bacteria</taxon>
        <taxon>Pseudomonadati</taxon>
        <taxon>Pseudomonadota</taxon>
        <taxon>Betaproteobacteria</taxon>
        <taxon>Burkholderiales</taxon>
        <taxon>Oxalobacteraceae</taxon>
        <taxon>Undibacterium</taxon>
    </lineage>
</organism>
<keyword evidence="4" id="KW-0145">Chemotaxis</keyword>
<keyword evidence="3" id="KW-0488">Methylation</keyword>
<evidence type="ECO:0000256" key="1">
    <source>
        <dbReference type="ARBA" id="ARBA00004429"/>
    </source>
</evidence>
<dbReference type="NCBIfam" id="TIGR00229">
    <property type="entry name" value="sensory_box"/>
    <property type="match status" value="1"/>
</dbReference>
<dbReference type="InterPro" id="IPR013655">
    <property type="entry name" value="PAS_fold_3"/>
</dbReference>
<sequence length="514" mass="55407">MRINQPVTNQAYHLSEAATLMSTTDTKGIIRYANTDFVAASGFTLEELRGQPHNLVRHPDMPPAAFADMWATLQQGEPWTALVKNRRKNGDYYWVRANAVPVIRNGVHQGYMSVRTKPGDKEVQQAEKLYADMRSGKDTGFRLHKGILVRTGAKAWLSAFRTVKLRTRLRLNIAAGWVLMVLTSLGFYGFNTAQAGFIAVISLLAAGLSAALEAQIATPVEKIHRLALDVATGNNRSAVHINRVDELGITMRTVSQLGLMFRWLVDDVNSQAESAREAVNEIALGNMDLSNRTEQAATSLEQTASSMEQMTATIQSNAETTRHATGLSSTAINAATNGGQSMEKVIATMGTISTQSEKIVDIISVIDGIAFQTNILALNAAVEAARAGEQGRGFAVVASEVRALAQRSAGAAKEIKELISNTVSTVDDGTRLVSEAGDTIREMIRQTKEISALIAQLSTATREQSDGIGAVNDAVIQMDDVTQKNAALVEQSAAAAASLDAQMRYLVDALSVFR</sequence>
<dbReference type="GO" id="GO:0005886">
    <property type="term" value="C:plasma membrane"/>
    <property type="evidence" value="ECO:0007669"/>
    <property type="project" value="UniProtKB-SubCell"/>
</dbReference>
<dbReference type="GO" id="GO:0004888">
    <property type="term" value="F:transmembrane signaling receptor activity"/>
    <property type="evidence" value="ECO:0007669"/>
    <property type="project" value="TreeGrafter"/>
</dbReference>
<feature type="domain" description="Methyl-accepting transducer" evidence="12">
    <location>
        <begin position="271"/>
        <end position="500"/>
    </location>
</feature>
<dbReference type="InterPro" id="IPR000014">
    <property type="entry name" value="PAS"/>
</dbReference>
<dbReference type="InterPro" id="IPR035965">
    <property type="entry name" value="PAS-like_dom_sf"/>
</dbReference>
<reference evidence="13" key="1">
    <citation type="submission" date="2021-04" db="EMBL/GenBank/DDBJ databases">
        <title>novel species isolated from subtropical streams in China.</title>
        <authorList>
            <person name="Lu H."/>
        </authorList>
    </citation>
    <scope>NUCLEOTIDE SEQUENCE</scope>
    <source>
        <strain evidence="13">LFS511W</strain>
    </source>
</reference>
<evidence type="ECO:0000256" key="3">
    <source>
        <dbReference type="ARBA" id="ARBA00022481"/>
    </source>
</evidence>
<comment type="similarity">
    <text evidence="9">Belongs to the methyl-accepting chemotaxis (MCP) protein family.</text>
</comment>
<evidence type="ECO:0000256" key="7">
    <source>
        <dbReference type="ARBA" id="ARBA00022989"/>
    </source>
</evidence>
<evidence type="ECO:0000256" key="4">
    <source>
        <dbReference type="ARBA" id="ARBA00022500"/>
    </source>
</evidence>
<dbReference type="PANTHER" id="PTHR43531">
    <property type="entry name" value="PROTEIN ICFG"/>
    <property type="match status" value="1"/>
</dbReference>
<keyword evidence="5" id="KW-0997">Cell inner membrane</keyword>
<evidence type="ECO:0000256" key="5">
    <source>
        <dbReference type="ARBA" id="ARBA00022519"/>
    </source>
</evidence>
<dbReference type="FunFam" id="3.30.450.20:FF:000046">
    <property type="entry name" value="Aerotaxis sensor receptor"/>
    <property type="match status" value="1"/>
</dbReference>
<dbReference type="SUPFAM" id="SSF58104">
    <property type="entry name" value="Methyl-accepting chemotaxis protein (MCP) signaling domain"/>
    <property type="match status" value="1"/>
</dbReference>
<evidence type="ECO:0000256" key="6">
    <source>
        <dbReference type="ARBA" id="ARBA00022692"/>
    </source>
</evidence>
<dbReference type="InterPro" id="IPR051310">
    <property type="entry name" value="MCP_chemotaxis"/>
</dbReference>
<evidence type="ECO:0000256" key="2">
    <source>
        <dbReference type="ARBA" id="ARBA00022475"/>
    </source>
</evidence>
<evidence type="ECO:0000259" key="12">
    <source>
        <dbReference type="PROSITE" id="PS50111"/>
    </source>
</evidence>
<name>A0A941DIU8_9BURK</name>
<dbReference type="EMBL" id="JAGSPN010000003">
    <property type="protein sequence ID" value="MBR7781558.1"/>
    <property type="molecule type" value="Genomic_DNA"/>
</dbReference>
<dbReference type="Pfam" id="PF08447">
    <property type="entry name" value="PAS_3"/>
    <property type="match status" value="1"/>
</dbReference>
<keyword evidence="6 11" id="KW-0812">Transmembrane</keyword>